<comment type="similarity">
    <text evidence="1 3">Belongs to the RelE toxin family.</text>
</comment>
<dbReference type="Proteomes" id="UP000032232">
    <property type="component" value="Unassembled WGS sequence"/>
</dbReference>
<dbReference type="AlphaFoldDB" id="A0A0D1D5V3"/>
<dbReference type="Pfam" id="PF05016">
    <property type="entry name" value="ParE_toxin"/>
    <property type="match status" value="1"/>
</dbReference>
<evidence type="ECO:0000313" key="4">
    <source>
        <dbReference type="EMBL" id="KIT15328.1"/>
    </source>
</evidence>
<name>A0A0D1D5V3_9RHOB</name>
<dbReference type="InterPro" id="IPR051803">
    <property type="entry name" value="TA_system_RelE-like_toxin"/>
</dbReference>
<dbReference type="PATRIC" id="fig|935700.4.peg.3041"/>
<evidence type="ECO:0000256" key="1">
    <source>
        <dbReference type="ARBA" id="ARBA00006226"/>
    </source>
</evidence>
<dbReference type="InterPro" id="IPR028344">
    <property type="entry name" value="ParE1/4"/>
</dbReference>
<dbReference type="PIRSF" id="PIRSF029218">
    <property type="entry name" value="ParE"/>
    <property type="match status" value="1"/>
</dbReference>
<evidence type="ECO:0000313" key="5">
    <source>
        <dbReference type="Proteomes" id="UP000032232"/>
    </source>
</evidence>
<organism evidence="4 5">
    <name type="scientific">Jannaschia aquimarina</name>
    <dbReference type="NCBI Taxonomy" id="935700"/>
    <lineage>
        <taxon>Bacteria</taxon>
        <taxon>Pseudomonadati</taxon>
        <taxon>Pseudomonadota</taxon>
        <taxon>Alphaproteobacteria</taxon>
        <taxon>Rhodobacterales</taxon>
        <taxon>Roseobacteraceae</taxon>
        <taxon>Jannaschia</taxon>
    </lineage>
</organism>
<dbReference type="Gene3D" id="3.30.2310.20">
    <property type="entry name" value="RelE-like"/>
    <property type="match status" value="1"/>
</dbReference>
<dbReference type="RefSeq" id="WP_170938626.1">
    <property type="nucleotide sequence ID" value="NZ_FZPF01000001.1"/>
</dbReference>
<gene>
    <name evidence="4" type="primary">parE1</name>
    <name evidence="4" type="ORF">jaqu_29430</name>
</gene>
<accession>A0A0D1D5V3</accession>
<reference evidence="4 5" key="1">
    <citation type="submission" date="2015-02" db="EMBL/GenBank/DDBJ databases">
        <title>Genome Sequence of Jannaschia aquimarina DSM28248, a member of the Roseobacter clade.</title>
        <authorList>
            <person name="Voget S."/>
            <person name="Daniel R."/>
        </authorList>
    </citation>
    <scope>NUCLEOTIDE SEQUENCE [LARGE SCALE GENOMIC DNA]</scope>
    <source>
        <strain evidence="4 5">GSW-M26</strain>
    </source>
</reference>
<evidence type="ECO:0000256" key="2">
    <source>
        <dbReference type="ARBA" id="ARBA00022649"/>
    </source>
</evidence>
<dbReference type="PANTHER" id="PTHR33755">
    <property type="entry name" value="TOXIN PARE1-RELATED"/>
    <property type="match status" value="1"/>
</dbReference>
<dbReference type="PANTHER" id="PTHR33755:SF9">
    <property type="entry name" value="TOXIN PARE1"/>
    <property type="match status" value="1"/>
</dbReference>
<dbReference type="InterPro" id="IPR035093">
    <property type="entry name" value="RelE/ParE_toxin_dom_sf"/>
</dbReference>
<dbReference type="EMBL" id="JYFE01000051">
    <property type="protein sequence ID" value="KIT15328.1"/>
    <property type="molecule type" value="Genomic_DNA"/>
</dbReference>
<evidence type="ECO:0000256" key="3">
    <source>
        <dbReference type="PIRNR" id="PIRNR029218"/>
    </source>
</evidence>
<keyword evidence="5" id="KW-1185">Reference proteome</keyword>
<proteinExistence type="inferred from homology"/>
<sequence>MGERWTLTQRAEGDLADIWRFGVRKWSIEQADRYQDAILDVLDMLGRHPGIAPRRDHLLPGLRAFPHASHVIFYRATDPDRGGIEILRIGHGRQDWSALIR</sequence>
<dbReference type="STRING" id="935700.jaqu_29430"/>
<protein>
    <recommendedName>
        <fullName evidence="3">Toxin</fullName>
    </recommendedName>
</protein>
<comment type="caution">
    <text evidence="4">The sequence shown here is derived from an EMBL/GenBank/DDBJ whole genome shotgun (WGS) entry which is preliminary data.</text>
</comment>
<keyword evidence="2" id="KW-1277">Toxin-antitoxin system</keyword>
<dbReference type="InterPro" id="IPR007712">
    <property type="entry name" value="RelE/ParE_toxin"/>
</dbReference>